<keyword evidence="10 18" id="KW-1133">Transmembrane helix</keyword>
<keyword evidence="4" id="KW-0597">Phosphoprotein</keyword>
<dbReference type="InterPro" id="IPR051072">
    <property type="entry name" value="CACNG_subunit"/>
</dbReference>
<evidence type="ECO:0000256" key="2">
    <source>
        <dbReference type="ARBA" id="ARBA00007111"/>
    </source>
</evidence>
<keyword evidence="5 18" id="KW-0109">Calcium transport</keyword>
<evidence type="ECO:0000313" key="22">
    <source>
        <dbReference type="Proteomes" id="UP000694621"/>
    </source>
</evidence>
<dbReference type="GeneID" id="103044488"/>
<feature type="transmembrane region" description="Helical" evidence="18">
    <location>
        <begin position="177"/>
        <end position="201"/>
    </location>
</feature>
<keyword evidence="3 18" id="KW-0813">Transport</keyword>
<keyword evidence="6 18" id="KW-0107">Calcium channel</keyword>
<comment type="subunit">
    <text evidence="17">The L-type calcium channel is composed of five subunits: alpha-1, alpha-2/delta, beta and gamma. Acts as an auxiliary subunit for AMPA-selective glutamate receptors (AMPARs). Found in a complex with GRIA1, GRIA2, GRIA3, GRIA4, CNIH2, CNIH3, CACNG2, CACNG4, CACNG5, CACNG7 and CACNG8. Interacts with AP4M1 and GRIA1; associates GRIA1 with the adaptor protein complex 4 (AP-4) to target GRIA1 to the somatodendritic compartment of neurons.</text>
</comment>
<evidence type="ECO:0000256" key="17">
    <source>
        <dbReference type="ARBA" id="ARBA00046938"/>
    </source>
</evidence>
<dbReference type="GO" id="GO:0051968">
    <property type="term" value="P:positive regulation of synaptic transmission, glutamatergic"/>
    <property type="evidence" value="ECO:0007669"/>
    <property type="project" value="TreeGrafter"/>
</dbReference>
<dbReference type="GO" id="GO:0016247">
    <property type="term" value="F:channel regulator activity"/>
    <property type="evidence" value="ECO:0007669"/>
    <property type="project" value="TreeGrafter"/>
</dbReference>
<keyword evidence="9 18" id="KW-0851">Voltage-gated channel</keyword>
<protein>
    <recommendedName>
        <fullName evidence="14">Voltage-dependent calcium channel gamma-3 subunit</fullName>
    </recommendedName>
    <alternativeName>
        <fullName evidence="15">Neuronal voltage-gated calcium channel gamma-3 subunit</fullName>
    </alternativeName>
    <alternativeName>
        <fullName evidence="16">Transmembrane AMPAR regulatory protein gamma-3</fullName>
    </alternativeName>
</protein>
<keyword evidence="7 18" id="KW-0812">Transmembrane</keyword>
<dbReference type="PANTHER" id="PTHR12107:SF5">
    <property type="entry name" value="VOLTAGE-DEPENDENT CALCIUM CHANNEL GAMMA-3 SUBUNIT"/>
    <property type="match status" value="1"/>
</dbReference>
<dbReference type="Proteomes" id="UP000752171">
    <property type="component" value="Unassembled WGS sequence"/>
</dbReference>
<dbReference type="Gene3D" id="1.20.140.150">
    <property type="match status" value="1"/>
</dbReference>
<evidence type="ECO:0000256" key="14">
    <source>
        <dbReference type="ARBA" id="ARBA00039975"/>
    </source>
</evidence>
<evidence type="ECO:0000256" key="4">
    <source>
        <dbReference type="ARBA" id="ARBA00022553"/>
    </source>
</evidence>
<dbReference type="GO" id="GO:0099590">
    <property type="term" value="P:neurotransmitter receptor internalization"/>
    <property type="evidence" value="ECO:0007669"/>
    <property type="project" value="TreeGrafter"/>
</dbReference>
<evidence type="ECO:0000256" key="18">
    <source>
        <dbReference type="RuleBase" id="RU363085"/>
    </source>
</evidence>
<dbReference type="KEGG" id="amex:103044488"/>
<gene>
    <name evidence="20" type="primary">CACNG3</name>
    <name evidence="20" type="ORF">AMEX_G24029</name>
</gene>
<dbReference type="CTD" id="567438"/>
<evidence type="ECO:0000256" key="3">
    <source>
        <dbReference type="ARBA" id="ARBA00022448"/>
    </source>
</evidence>
<evidence type="ECO:0000313" key="20">
    <source>
        <dbReference type="EMBL" id="KAG9262271.1"/>
    </source>
</evidence>
<reference evidence="21" key="2">
    <citation type="submission" date="2025-05" db="UniProtKB">
        <authorList>
            <consortium name="Ensembl"/>
        </authorList>
    </citation>
    <scope>IDENTIFICATION</scope>
</reference>
<feature type="transmembrane region" description="Helical" evidence="18">
    <location>
        <begin position="106"/>
        <end position="128"/>
    </location>
</feature>
<name>A0A8B9HYE0_ASTMX</name>
<dbReference type="PANTHER" id="PTHR12107">
    <property type="entry name" value="VOLTAGE-DEPENDENT CALCIUM CHANNEL GAMMA SUBUNIT"/>
    <property type="match status" value="1"/>
</dbReference>
<keyword evidence="12 18" id="KW-0472">Membrane</keyword>
<feature type="region of interest" description="Disordered" evidence="19">
    <location>
        <begin position="212"/>
        <end position="231"/>
    </location>
</feature>
<evidence type="ECO:0000256" key="13">
    <source>
        <dbReference type="ARBA" id="ARBA00023303"/>
    </source>
</evidence>
<dbReference type="Pfam" id="PF00822">
    <property type="entry name" value="PMP22_Claudin"/>
    <property type="match status" value="1"/>
</dbReference>
<evidence type="ECO:0000256" key="5">
    <source>
        <dbReference type="ARBA" id="ARBA00022568"/>
    </source>
</evidence>
<evidence type="ECO:0000256" key="9">
    <source>
        <dbReference type="ARBA" id="ARBA00022882"/>
    </source>
</evidence>
<dbReference type="GO" id="GO:0032281">
    <property type="term" value="C:AMPA glutamate receptor complex"/>
    <property type="evidence" value="ECO:0007669"/>
    <property type="project" value="TreeGrafter"/>
</dbReference>
<evidence type="ECO:0000256" key="6">
    <source>
        <dbReference type="ARBA" id="ARBA00022673"/>
    </source>
</evidence>
<comment type="subcellular location">
    <subcellularLocation>
        <location evidence="1 18">Membrane</location>
        <topology evidence="1 18">Multi-pass membrane protein</topology>
    </subcellularLocation>
</comment>
<feature type="region of interest" description="Disordered" evidence="19">
    <location>
        <begin position="327"/>
        <end position="367"/>
    </location>
</feature>
<feature type="compositionally biased region" description="Low complexity" evidence="19">
    <location>
        <begin position="220"/>
        <end position="231"/>
    </location>
</feature>
<comment type="similarity">
    <text evidence="2 18">Belongs to the PMP-22/EMP/MP20 family. CACNG subfamily.</text>
</comment>
<keyword evidence="8 18" id="KW-0106">Calcium</keyword>
<evidence type="ECO:0000256" key="12">
    <source>
        <dbReference type="ARBA" id="ARBA00023136"/>
    </source>
</evidence>
<evidence type="ECO:0000256" key="7">
    <source>
        <dbReference type="ARBA" id="ARBA00022692"/>
    </source>
</evidence>
<dbReference type="GO" id="GO:0005245">
    <property type="term" value="F:voltage-gated calcium channel activity"/>
    <property type="evidence" value="ECO:0007669"/>
    <property type="project" value="TreeGrafter"/>
</dbReference>
<feature type="compositionally biased region" description="Polar residues" evidence="19">
    <location>
        <begin position="331"/>
        <end position="343"/>
    </location>
</feature>
<evidence type="ECO:0000256" key="16">
    <source>
        <dbReference type="ARBA" id="ARBA00042597"/>
    </source>
</evidence>
<feature type="compositionally biased region" description="Polar residues" evidence="19">
    <location>
        <begin position="354"/>
        <end position="367"/>
    </location>
</feature>
<accession>A0A8B9HYE0</accession>
<evidence type="ECO:0000256" key="11">
    <source>
        <dbReference type="ARBA" id="ARBA00023065"/>
    </source>
</evidence>
<dbReference type="GO" id="GO:0098839">
    <property type="term" value="C:postsynaptic density membrane"/>
    <property type="evidence" value="ECO:0007669"/>
    <property type="project" value="TreeGrafter"/>
</dbReference>
<proteinExistence type="inferred from homology"/>
<feature type="transmembrane region" description="Helical" evidence="18">
    <location>
        <begin position="12"/>
        <end position="35"/>
    </location>
</feature>
<dbReference type="InterPro" id="IPR004031">
    <property type="entry name" value="PMP22/EMP/MP20/Claudin"/>
</dbReference>
<evidence type="ECO:0000256" key="15">
    <source>
        <dbReference type="ARBA" id="ARBA00042269"/>
    </source>
</evidence>
<dbReference type="Proteomes" id="UP000694621">
    <property type="component" value="Unplaced"/>
</dbReference>
<dbReference type="GO" id="GO:0019226">
    <property type="term" value="P:transmission of nerve impulse"/>
    <property type="evidence" value="ECO:0007669"/>
    <property type="project" value="TreeGrafter"/>
</dbReference>
<dbReference type="FunFam" id="1.20.140.150:FF:000002">
    <property type="entry name" value="Voltage-dependent calcium channel gamma-2 subunit"/>
    <property type="match status" value="1"/>
</dbReference>
<evidence type="ECO:0000313" key="21">
    <source>
        <dbReference type="Ensembl" id="ENSAMXP00005018641.1"/>
    </source>
</evidence>
<organism evidence="21 22">
    <name type="scientific">Astyanax mexicanus</name>
    <name type="common">Blind cave fish</name>
    <name type="synonym">Astyanax fasciatus mexicanus</name>
    <dbReference type="NCBI Taxonomy" id="7994"/>
    <lineage>
        <taxon>Eukaryota</taxon>
        <taxon>Metazoa</taxon>
        <taxon>Chordata</taxon>
        <taxon>Craniata</taxon>
        <taxon>Vertebrata</taxon>
        <taxon>Euteleostomi</taxon>
        <taxon>Actinopterygii</taxon>
        <taxon>Neopterygii</taxon>
        <taxon>Teleostei</taxon>
        <taxon>Ostariophysi</taxon>
        <taxon>Characiformes</taxon>
        <taxon>Characoidei</taxon>
        <taxon>Acestrorhamphidae</taxon>
        <taxon>Acestrorhamphinae</taxon>
        <taxon>Astyanax</taxon>
    </lineage>
</organism>
<evidence type="ECO:0000256" key="8">
    <source>
        <dbReference type="ARBA" id="ARBA00022837"/>
    </source>
</evidence>
<evidence type="ECO:0000256" key="19">
    <source>
        <dbReference type="SAM" id="MobiDB-lite"/>
    </source>
</evidence>
<keyword evidence="11 18" id="KW-0406">Ion transport</keyword>
<dbReference type="GO" id="GO:0098970">
    <property type="term" value="P:postsynaptic neurotransmitter receptor diffusion trapping"/>
    <property type="evidence" value="ECO:0007669"/>
    <property type="project" value="TreeGrafter"/>
</dbReference>
<dbReference type="PRINTS" id="PR01792">
    <property type="entry name" value="VDCCGAMMA"/>
</dbReference>
<dbReference type="OrthoDB" id="9990458at2759"/>
<evidence type="ECO:0000256" key="10">
    <source>
        <dbReference type="ARBA" id="ARBA00022989"/>
    </source>
</evidence>
<keyword evidence="13 18" id="KW-0407">Ion channel</keyword>
<evidence type="ECO:0000313" key="23">
    <source>
        <dbReference type="Proteomes" id="UP000752171"/>
    </source>
</evidence>
<dbReference type="AlphaFoldDB" id="A0A8B9HYE0"/>
<sequence length="367" mass="39589">MRVCNRGVQMLVTTAGAFAAFSLMTIAVGTDYWLYSPGVCRTKGSSDNDTTRKNEEVLTHSGLWRQCCMEGMFTGVCKNIDHFPEDADYEQDAAEYLLRAVRASSLFPIMSVGLLFIGGVCVAASEFYKSRHNVILSAGIFFVSAGLSNIIGIIVYISSNAGDPNQSESKRSHWYGWSFYCGALSFIIAETVGVLTVHLFIDTHRALRASSRRSLRPRSRQSSLQRRLSSGSFRSRSRDLALYPLAATPPVLTRNSLVYGRGSFARFHHAAIANEGLALVGAGVGMGARALLPQSAVAPLDNGLPPALLMAAHVRSPVEMAGVPSLERCKQNSSHPVGQNPQHASDPPKEGTLSPPSGTATRRTTPV</sequence>
<dbReference type="GO" id="GO:0098943">
    <property type="term" value="P:neurotransmitter receptor transport, postsynaptic endosome to lysosome"/>
    <property type="evidence" value="ECO:0007669"/>
    <property type="project" value="TreeGrafter"/>
</dbReference>
<dbReference type="InterPro" id="IPR008368">
    <property type="entry name" value="VDCC_gsu"/>
</dbReference>
<feature type="transmembrane region" description="Helical" evidence="18">
    <location>
        <begin position="135"/>
        <end position="157"/>
    </location>
</feature>
<dbReference type="Ensembl" id="ENSAMXT00005020598.1">
    <property type="protein sequence ID" value="ENSAMXP00005018641.1"/>
    <property type="gene ID" value="ENSAMXG00005009709.1"/>
</dbReference>
<reference evidence="20 23" key="1">
    <citation type="submission" date="2021-07" db="EMBL/GenBank/DDBJ databases">
        <authorList>
            <person name="Imarazene B."/>
            <person name="Zahm M."/>
            <person name="Klopp C."/>
            <person name="Cabau C."/>
            <person name="Beille S."/>
            <person name="Jouanno E."/>
            <person name="Castinel A."/>
            <person name="Lluch J."/>
            <person name="Gil L."/>
            <person name="Kuchtly C."/>
            <person name="Lopez Roques C."/>
            <person name="Donnadieu C."/>
            <person name="Parrinello H."/>
            <person name="Journot L."/>
            <person name="Du K."/>
            <person name="Schartl M."/>
            <person name="Retaux S."/>
            <person name="Guiguen Y."/>
        </authorList>
    </citation>
    <scope>NUCLEOTIDE SEQUENCE [LARGE SCALE GENOMIC DNA]</scope>
    <source>
        <strain evidence="20">Pach_M1</strain>
        <tissue evidence="20">Testis</tissue>
    </source>
</reference>
<evidence type="ECO:0000256" key="1">
    <source>
        <dbReference type="ARBA" id="ARBA00004141"/>
    </source>
</evidence>
<dbReference type="EMBL" id="JAICCE010000021">
    <property type="protein sequence ID" value="KAG9262271.1"/>
    <property type="molecule type" value="Genomic_DNA"/>
</dbReference>